<dbReference type="AlphaFoldDB" id="A0A011MVL1"/>
<organism evidence="2 3">
    <name type="scientific">Candidatus Accumulibacter adjunctus</name>
    <dbReference type="NCBI Taxonomy" id="1454001"/>
    <lineage>
        <taxon>Bacteria</taxon>
        <taxon>Pseudomonadati</taxon>
        <taxon>Pseudomonadota</taxon>
        <taxon>Betaproteobacteria</taxon>
        <taxon>Candidatus Accumulibacter</taxon>
    </lineage>
</organism>
<gene>
    <name evidence="2" type="ORF">AW08_02531</name>
</gene>
<feature type="chain" id="PRO_5001462105" evidence="1">
    <location>
        <begin position="24"/>
        <end position="363"/>
    </location>
</feature>
<evidence type="ECO:0000313" key="3">
    <source>
        <dbReference type="Proteomes" id="UP000020218"/>
    </source>
</evidence>
<keyword evidence="1" id="KW-0732">Signal</keyword>
<accession>A0A011MVL1</accession>
<evidence type="ECO:0000256" key="1">
    <source>
        <dbReference type="SAM" id="SignalP"/>
    </source>
</evidence>
<proteinExistence type="predicted"/>
<comment type="caution">
    <text evidence="2">The sequence shown here is derived from an EMBL/GenBank/DDBJ whole genome shotgun (WGS) entry which is preliminary data.</text>
</comment>
<name>A0A011MVL1_9PROT</name>
<sequence length="363" mass="38706">MRSLLRNLFFATALFIGVAPAIAAETDAPADLKAQAAKIVRVENPDVLPSVKRVVITSFMADFVSELRYSKSLSGLEALIGADSDVSIRLVGSSNEQLQAITDAFYEQTVAQLRARGVEVVEHAELAALPEYAELAASGLKPLPNEQDAKAGKGLFFTAQGLPLHLIDETQFMPSFSFGRKKQDDFLTFGTRFSGGFAAAQTQQIENRIATGLGATILKVRLTVLGGQLTPDSSFWGSGKVSTRAAASFVDTVTRYAFITPDGNKARISLQETVATDEIGELVNTTSDGSKATDTAKNVALVALNVASLAARLGGLNTGYTGGFSATSEYECRVRPELFEKALLSHHETIAGLFGDHLQKPAQ</sequence>
<evidence type="ECO:0000313" key="2">
    <source>
        <dbReference type="EMBL" id="EXI66626.1"/>
    </source>
</evidence>
<protein>
    <submittedName>
        <fullName evidence="2">Uncharacterized protein</fullName>
    </submittedName>
</protein>
<reference evidence="2" key="1">
    <citation type="submission" date="2014-02" db="EMBL/GenBank/DDBJ databases">
        <title>Expanding our view of genomic diversity in Candidatus Accumulibacter clades.</title>
        <authorList>
            <person name="Skennerton C.T."/>
            <person name="Barr J.J."/>
            <person name="Slater F.R."/>
            <person name="Bond P.L."/>
            <person name="Tyson G.W."/>
        </authorList>
    </citation>
    <scope>NUCLEOTIDE SEQUENCE [LARGE SCALE GENOMIC DNA]</scope>
</reference>
<dbReference type="Proteomes" id="UP000020218">
    <property type="component" value="Unassembled WGS sequence"/>
</dbReference>
<dbReference type="PATRIC" id="fig|1454001.3.peg.2497"/>
<dbReference type="EMBL" id="JFAX01000014">
    <property type="protein sequence ID" value="EXI66626.1"/>
    <property type="molecule type" value="Genomic_DNA"/>
</dbReference>
<feature type="signal peptide" evidence="1">
    <location>
        <begin position="1"/>
        <end position="23"/>
    </location>
</feature>
<keyword evidence="3" id="KW-1185">Reference proteome</keyword>